<reference evidence="2" key="1">
    <citation type="journal article" date="2023" name="G3 (Bethesda)">
        <title>Genome assembly and association tests identify interacting loci associated with vigor, precocity, and sex in interspecific pistachio rootstocks.</title>
        <authorList>
            <person name="Palmer W."/>
            <person name="Jacygrad E."/>
            <person name="Sagayaradj S."/>
            <person name="Cavanaugh K."/>
            <person name="Han R."/>
            <person name="Bertier L."/>
            <person name="Beede B."/>
            <person name="Kafkas S."/>
            <person name="Golino D."/>
            <person name="Preece J."/>
            <person name="Michelmore R."/>
        </authorList>
    </citation>
    <scope>NUCLEOTIDE SEQUENCE [LARGE SCALE GENOMIC DNA]</scope>
</reference>
<gene>
    <name evidence="1" type="ORF">Pint_34014</name>
</gene>
<evidence type="ECO:0000313" key="2">
    <source>
        <dbReference type="Proteomes" id="UP001163603"/>
    </source>
</evidence>
<proteinExistence type="predicted"/>
<sequence length="56" mass="6196">MPNLIGVSSLRYEVLKNNQLNGTLDIGSSYGSELQFIDLQNNSIDFVEATGYNKTL</sequence>
<dbReference type="Proteomes" id="UP001163603">
    <property type="component" value="Chromosome 14"/>
</dbReference>
<dbReference type="EMBL" id="CM047749">
    <property type="protein sequence ID" value="KAJ0010482.1"/>
    <property type="molecule type" value="Genomic_DNA"/>
</dbReference>
<organism evidence="1 2">
    <name type="scientific">Pistacia integerrima</name>
    <dbReference type="NCBI Taxonomy" id="434235"/>
    <lineage>
        <taxon>Eukaryota</taxon>
        <taxon>Viridiplantae</taxon>
        <taxon>Streptophyta</taxon>
        <taxon>Embryophyta</taxon>
        <taxon>Tracheophyta</taxon>
        <taxon>Spermatophyta</taxon>
        <taxon>Magnoliopsida</taxon>
        <taxon>eudicotyledons</taxon>
        <taxon>Gunneridae</taxon>
        <taxon>Pentapetalae</taxon>
        <taxon>rosids</taxon>
        <taxon>malvids</taxon>
        <taxon>Sapindales</taxon>
        <taxon>Anacardiaceae</taxon>
        <taxon>Pistacia</taxon>
    </lineage>
</organism>
<name>A0ACC0X6M1_9ROSI</name>
<evidence type="ECO:0000313" key="1">
    <source>
        <dbReference type="EMBL" id="KAJ0010482.1"/>
    </source>
</evidence>
<keyword evidence="2" id="KW-1185">Reference proteome</keyword>
<protein>
    <submittedName>
        <fullName evidence="1">Uncharacterized protein</fullName>
    </submittedName>
</protein>
<comment type="caution">
    <text evidence="1">The sequence shown here is derived from an EMBL/GenBank/DDBJ whole genome shotgun (WGS) entry which is preliminary data.</text>
</comment>
<accession>A0ACC0X6M1</accession>